<dbReference type="Proteomes" id="UP000244069">
    <property type="component" value="Unassembled WGS sequence"/>
</dbReference>
<protein>
    <submittedName>
        <fullName evidence="1">Uncharacterized protein</fullName>
    </submittedName>
</protein>
<dbReference type="AlphaFoldDB" id="A0A2T6B3U4"/>
<proteinExistence type="predicted"/>
<sequence length="62" mass="7127">MGRRLVQTSPPRDAVTLRLRPALDRRRCTLYVAGMTLLMNIGDRARLRERFHGATHTVLARL</sequence>
<organism evidence="1 2">
    <name type="scientific">Allosediminivita pacifica</name>
    <dbReference type="NCBI Taxonomy" id="1267769"/>
    <lineage>
        <taxon>Bacteria</taxon>
        <taxon>Pseudomonadati</taxon>
        <taxon>Pseudomonadota</taxon>
        <taxon>Alphaproteobacteria</taxon>
        <taxon>Rhodobacterales</taxon>
        <taxon>Paracoccaceae</taxon>
        <taxon>Allosediminivita</taxon>
    </lineage>
</organism>
<comment type="caution">
    <text evidence="1">The sequence shown here is derived from an EMBL/GenBank/DDBJ whole genome shotgun (WGS) entry which is preliminary data.</text>
</comment>
<gene>
    <name evidence="1" type="ORF">C8N44_104105</name>
</gene>
<keyword evidence="2" id="KW-1185">Reference proteome</keyword>
<accession>A0A2T6B3U4</accession>
<reference evidence="1 2" key="1">
    <citation type="submission" date="2018-04" db="EMBL/GenBank/DDBJ databases">
        <title>Genomic Encyclopedia of Archaeal and Bacterial Type Strains, Phase II (KMG-II): from individual species to whole genera.</title>
        <authorList>
            <person name="Goeker M."/>
        </authorList>
    </citation>
    <scope>NUCLEOTIDE SEQUENCE [LARGE SCALE GENOMIC DNA]</scope>
    <source>
        <strain evidence="1 2">DSM 29329</strain>
    </source>
</reference>
<dbReference type="EMBL" id="QBKN01000004">
    <property type="protein sequence ID" value="PTX50749.1"/>
    <property type="molecule type" value="Genomic_DNA"/>
</dbReference>
<name>A0A2T6B3U4_9RHOB</name>
<evidence type="ECO:0000313" key="1">
    <source>
        <dbReference type="EMBL" id="PTX50749.1"/>
    </source>
</evidence>
<evidence type="ECO:0000313" key="2">
    <source>
        <dbReference type="Proteomes" id="UP000244069"/>
    </source>
</evidence>